<comment type="similarity">
    <text evidence="1 5">Belongs to the MreC family.</text>
</comment>
<feature type="domain" description="Rod shape-determining protein MreC beta-barrel core" evidence="7">
    <location>
        <begin position="126"/>
        <end position="281"/>
    </location>
</feature>
<name>A0ABY8XA56_9BACL</name>
<evidence type="ECO:0000313" key="8">
    <source>
        <dbReference type="EMBL" id="WIV21584.1"/>
    </source>
</evidence>
<evidence type="ECO:0000256" key="3">
    <source>
        <dbReference type="ARBA" id="ARBA00022960"/>
    </source>
</evidence>
<evidence type="ECO:0000259" key="7">
    <source>
        <dbReference type="Pfam" id="PF04085"/>
    </source>
</evidence>
<dbReference type="EMBL" id="CP127162">
    <property type="protein sequence ID" value="WIV21584.1"/>
    <property type="molecule type" value="Genomic_DNA"/>
</dbReference>
<keyword evidence="9" id="KW-1185">Reference proteome</keyword>
<evidence type="ECO:0000256" key="1">
    <source>
        <dbReference type="ARBA" id="ARBA00009369"/>
    </source>
</evidence>
<dbReference type="InterPro" id="IPR042175">
    <property type="entry name" value="Cell/Rod_MreC_2"/>
</dbReference>
<feature type="coiled-coil region" evidence="6">
    <location>
        <begin position="69"/>
        <end position="120"/>
    </location>
</feature>
<keyword evidence="6" id="KW-0175">Coiled coil</keyword>
<reference evidence="8 9" key="1">
    <citation type="submission" date="2023-06" db="EMBL/GenBank/DDBJ databases">
        <title>Paenibacillus polygonum sp. nov., an endophytic bacterium, isolated from Polygonum lapathifolium L. in Nanji Wetland National Nature Reserve, South of Poyang Lake, Jiangxi Province, China.</title>
        <authorList>
            <person name="Yu Z."/>
        </authorList>
    </citation>
    <scope>NUCLEOTIDE SEQUENCE [LARGE SCALE GENOMIC DNA]</scope>
    <source>
        <strain evidence="8 9">C31</strain>
    </source>
</reference>
<evidence type="ECO:0000256" key="6">
    <source>
        <dbReference type="SAM" id="Coils"/>
    </source>
</evidence>
<organism evidence="8 9">
    <name type="scientific">Paenibacillus polygoni</name>
    <dbReference type="NCBI Taxonomy" id="3050112"/>
    <lineage>
        <taxon>Bacteria</taxon>
        <taxon>Bacillati</taxon>
        <taxon>Bacillota</taxon>
        <taxon>Bacilli</taxon>
        <taxon>Bacillales</taxon>
        <taxon>Paenibacillaceae</taxon>
        <taxon>Paenibacillus</taxon>
    </lineage>
</organism>
<dbReference type="Pfam" id="PF04085">
    <property type="entry name" value="MreC"/>
    <property type="match status" value="1"/>
</dbReference>
<gene>
    <name evidence="8" type="primary">mreC</name>
    <name evidence="8" type="ORF">QPK24_19170</name>
</gene>
<accession>A0ABY8XA56</accession>
<proteinExistence type="inferred from homology"/>
<dbReference type="PANTHER" id="PTHR34138">
    <property type="entry name" value="CELL SHAPE-DETERMINING PROTEIN MREC"/>
    <property type="match status" value="1"/>
</dbReference>
<evidence type="ECO:0000313" key="9">
    <source>
        <dbReference type="Proteomes" id="UP001236415"/>
    </source>
</evidence>
<protein>
    <recommendedName>
        <fullName evidence="2 5">Cell shape-determining protein MreC</fullName>
    </recommendedName>
    <alternativeName>
        <fullName evidence="4 5">Cell shape protein MreC</fullName>
    </alternativeName>
</protein>
<keyword evidence="3 5" id="KW-0133">Cell shape</keyword>
<evidence type="ECO:0000256" key="5">
    <source>
        <dbReference type="PIRNR" id="PIRNR038471"/>
    </source>
</evidence>
<comment type="function">
    <text evidence="5">Involved in formation and maintenance of cell shape.</text>
</comment>
<evidence type="ECO:0000256" key="2">
    <source>
        <dbReference type="ARBA" id="ARBA00013855"/>
    </source>
</evidence>
<dbReference type="Gene3D" id="2.40.10.350">
    <property type="entry name" value="Rod shape-determining protein MreC, domain 2"/>
    <property type="match status" value="1"/>
</dbReference>
<evidence type="ECO:0000256" key="4">
    <source>
        <dbReference type="ARBA" id="ARBA00032089"/>
    </source>
</evidence>
<dbReference type="Proteomes" id="UP001236415">
    <property type="component" value="Chromosome"/>
</dbReference>
<dbReference type="InterPro" id="IPR055342">
    <property type="entry name" value="MreC_beta-barrel_core"/>
</dbReference>
<sequence length="288" mass="31945">MFKWLGNKRLFILLVGIIIFIALMGFTVGSRAGLSLPEKFTKDMVGFVQQVFYKPASYVSGFFEDIANLKRLQEENEELKTAVAQYKQDSVRYGNLAETNQRLQEDLKFTEEQKNRHNYTLRTAQVISVNSDPNNRVLNIDIGENAGIKEGMAVTSLDGLVGTISHVSNFTATVTLLTALDPSSSDANAIAATVVGKENNTFGMIEKYDPKTGYLQMTKISESSNIKVNDIIMSSGIIEGFPKYMIIGEVKDIEVSEYGLAQVAYIKPAANFTDWKEVFVVIPPEVTP</sequence>
<dbReference type="PANTHER" id="PTHR34138:SF1">
    <property type="entry name" value="CELL SHAPE-DETERMINING PROTEIN MREC"/>
    <property type="match status" value="1"/>
</dbReference>
<dbReference type="InterPro" id="IPR042177">
    <property type="entry name" value="Cell/Rod_1"/>
</dbReference>
<dbReference type="NCBIfam" id="TIGR00219">
    <property type="entry name" value="mreC"/>
    <property type="match status" value="1"/>
</dbReference>
<dbReference type="InterPro" id="IPR007221">
    <property type="entry name" value="MreC"/>
</dbReference>
<dbReference type="PIRSF" id="PIRSF038471">
    <property type="entry name" value="MreC"/>
    <property type="match status" value="1"/>
</dbReference>
<dbReference type="Gene3D" id="2.40.10.340">
    <property type="entry name" value="Rod shape-determining protein MreC, domain 1"/>
    <property type="match status" value="1"/>
</dbReference>